<organism evidence="1 2">
    <name type="scientific">Thermobifida halotolerans</name>
    <dbReference type="NCBI Taxonomy" id="483545"/>
    <lineage>
        <taxon>Bacteria</taxon>
        <taxon>Bacillati</taxon>
        <taxon>Actinomycetota</taxon>
        <taxon>Actinomycetes</taxon>
        <taxon>Streptosporangiales</taxon>
        <taxon>Nocardiopsidaceae</taxon>
        <taxon>Thermobifida</taxon>
    </lineage>
</organism>
<dbReference type="OrthoDB" id="2472181at2"/>
<evidence type="ECO:0000313" key="2">
    <source>
        <dbReference type="Proteomes" id="UP000265719"/>
    </source>
</evidence>
<dbReference type="PANTHER" id="PTHR45527:SF1">
    <property type="entry name" value="FATTY ACID SYNTHASE"/>
    <property type="match status" value="1"/>
</dbReference>
<sequence>MSVTVTSDGASPPESGIPLSSTQEFLCMFNDGSDEGPFGPMYHVVRGWRVRGAIDVAALRGALGDVVERHEALRTAIVRGGQVPHQRILPARPPKLLVQDISVPDPRLRDRRVEEFLNEVEATEHHVGDLPLLRAVLGRLDDDDAVLALLAHHTACDGWSLRLIMRDLASLYAARSGHEAPELPEARQYREYTLWQRTDPTADRTREARDYWRDKLREARLLAVPTDRPKTDRVGRTTSTRRFLIDADLTSATLRFSASMRCSPFMVLLSAYNLLLHRRTGETDVVVPTITSGRGHARFEETVGSFFNFLPLRTDLSDCATAREVVERTRATCLGAQRHDIPFAQILEESPQLMQAASDPARALCAFQVFQNPFVLDGRSIGDLEYSEVRRRLLSQPVSSDIPDGALWTLDIDPSGEMFGNLKFDGEEFDESTVDGMIEDFRRLLRQVVTAPDAPAGVVSD</sequence>
<dbReference type="EMBL" id="CP063196">
    <property type="protein sequence ID" value="UOE21120.1"/>
    <property type="molecule type" value="Genomic_DNA"/>
</dbReference>
<reference evidence="1" key="1">
    <citation type="submission" date="2020-10" db="EMBL/GenBank/DDBJ databases">
        <title>De novo genome project of the cellulose decomposer Thermobifida halotolerans type strain.</title>
        <authorList>
            <person name="Nagy I."/>
            <person name="Horvath B."/>
            <person name="Kukolya J."/>
            <person name="Nagy I."/>
            <person name="Orsini M."/>
        </authorList>
    </citation>
    <scope>NUCLEOTIDE SEQUENCE</scope>
    <source>
        <strain evidence="1">DSM 44931</strain>
    </source>
</reference>
<name>A0A399G830_9ACTN</name>
<dbReference type="GO" id="GO:0008610">
    <property type="term" value="P:lipid biosynthetic process"/>
    <property type="evidence" value="ECO:0007669"/>
    <property type="project" value="UniProtKB-ARBA"/>
</dbReference>
<dbReference type="Gene3D" id="3.30.559.10">
    <property type="entry name" value="Chloramphenicol acetyltransferase-like domain"/>
    <property type="match status" value="1"/>
</dbReference>
<dbReference type="RefSeq" id="WP_068690625.1">
    <property type="nucleotide sequence ID" value="NZ_CP063196.1"/>
</dbReference>
<dbReference type="Proteomes" id="UP000265719">
    <property type="component" value="Chromosome"/>
</dbReference>
<gene>
    <name evidence="1" type="ORF">NI17_008245</name>
</gene>
<dbReference type="GO" id="GO:0003824">
    <property type="term" value="F:catalytic activity"/>
    <property type="evidence" value="ECO:0007669"/>
    <property type="project" value="InterPro"/>
</dbReference>
<dbReference type="InterPro" id="IPR023213">
    <property type="entry name" value="CAT-like_dom_sf"/>
</dbReference>
<dbReference type="GO" id="GO:0031177">
    <property type="term" value="F:phosphopantetheine binding"/>
    <property type="evidence" value="ECO:0007669"/>
    <property type="project" value="TreeGrafter"/>
</dbReference>
<dbReference type="Gene3D" id="3.30.559.30">
    <property type="entry name" value="Nonribosomal peptide synthetase, condensation domain"/>
    <property type="match status" value="1"/>
</dbReference>
<dbReference type="GO" id="GO:0044550">
    <property type="term" value="P:secondary metabolite biosynthetic process"/>
    <property type="evidence" value="ECO:0007669"/>
    <property type="project" value="TreeGrafter"/>
</dbReference>
<proteinExistence type="predicted"/>
<accession>A0A399G830</accession>
<dbReference type="SUPFAM" id="SSF52777">
    <property type="entry name" value="CoA-dependent acyltransferases"/>
    <property type="match status" value="2"/>
</dbReference>
<evidence type="ECO:0000313" key="1">
    <source>
        <dbReference type="EMBL" id="UOE21120.1"/>
    </source>
</evidence>
<dbReference type="PANTHER" id="PTHR45527">
    <property type="entry name" value="NONRIBOSOMAL PEPTIDE SYNTHETASE"/>
    <property type="match status" value="1"/>
</dbReference>
<dbReference type="GO" id="GO:0005737">
    <property type="term" value="C:cytoplasm"/>
    <property type="evidence" value="ECO:0007669"/>
    <property type="project" value="TreeGrafter"/>
</dbReference>
<dbReference type="AlphaFoldDB" id="A0A399G830"/>
<protein>
    <submittedName>
        <fullName evidence="1">Peptide synthase</fullName>
    </submittedName>
</protein>
<dbReference type="GO" id="GO:0043041">
    <property type="term" value="P:amino acid activation for nonribosomal peptide biosynthetic process"/>
    <property type="evidence" value="ECO:0007669"/>
    <property type="project" value="TreeGrafter"/>
</dbReference>
<dbReference type="KEGG" id="thao:NI17_008245"/>
<dbReference type="Pfam" id="PF00668">
    <property type="entry name" value="Condensation"/>
    <property type="match status" value="1"/>
</dbReference>
<keyword evidence="2" id="KW-1185">Reference proteome</keyword>
<dbReference type="InterPro" id="IPR001242">
    <property type="entry name" value="Condensation_dom"/>
</dbReference>